<dbReference type="Gene3D" id="3.40.50.300">
    <property type="entry name" value="P-loop containing nucleotide triphosphate hydrolases"/>
    <property type="match status" value="1"/>
</dbReference>
<evidence type="ECO:0000313" key="4">
    <source>
        <dbReference type="Proteomes" id="UP000002964"/>
    </source>
</evidence>
<dbReference type="GO" id="GO:0002098">
    <property type="term" value="P:tRNA wobble uridine modification"/>
    <property type="evidence" value="ECO:0007669"/>
    <property type="project" value="TreeGrafter"/>
</dbReference>
<dbReference type="OrthoDB" id="238366at2"/>
<dbReference type="AlphaFoldDB" id="H8YVD3"/>
<dbReference type="GO" id="GO:0005737">
    <property type="term" value="C:cytoplasm"/>
    <property type="evidence" value="ECO:0007669"/>
    <property type="project" value="TreeGrafter"/>
</dbReference>
<keyword evidence="1" id="KW-0812">Transmembrane</keyword>
<dbReference type="Proteomes" id="UP000002964">
    <property type="component" value="Unassembled WGS sequence"/>
</dbReference>
<name>H8YVD3_9GAMM</name>
<dbReference type="GO" id="GO:0005525">
    <property type="term" value="F:GTP binding"/>
    <property type="evidence" value="ECO:0007669"/>
    <property type="project" value="InterPro"/>
</dbReference>
<dbReference type="GO" id="GO:0030488">
    <property type="term" value="P:tRNA methylation"/>
    <property type="evidence" value="ECO:0007669"/>
    <property type="project" value="TreeGrafter"/>
</dbReference>
<evidence type="ECO:0000259" key="2">
    <source>
        <dbReference type="Pfam" id="PF01926"/>
    </source>
</evidence>
<proteinExistence type="predicted"/>
<dbReference type="PANTHER" id="PTHR42714">
    <property type="entry name" value="TRNA MODIFICATION GTPASE GTPBP3"/>
    <property type="match status" value="1"/>
</dbReference>
<reference evidence="4" key="1">
    <citation type="submission" date="2011-06" db="EMBL/GenBank/DDBJ databases">
        <authorList>
            <consortium name="US DOE Joint Genome Institute (JGI-PGF)"/>
            <person name="Lucas S."/>
            <person name="Han J."/>
            <person name="Lapidus A."/>
            <person name="Cheng J.-F."/>
            <person name="Goodwin L."/>
            <person name="Pitluck S."/>
            <person name="Peters L."/>
            <person name="Land M.L."/>
            <person name="Hauser L."/>
            <person name="Vogl K."/>
            <person name="Liu Z."/>
            <person name="Overmann J."/>
            <person name="Frigaard N.-U."/>
            <person name="Bryant D.A."/>
            <person name="Woyke T.J."/>
        </authorList>
    </citation>
    <scope>NUCLEOTIDE SEQUENCE [LARGE SCALE GENOMIC DNA]</scope>
    <source>
        <strain evidence="4">970</strain>
    </source>
</reference>
<reference evidence="3 4" key="2">
    <citation type="submission" date="2011-11" db="EMBL/GenBank/DDBJ databases">
        <authorList>
            <consortium name="US DOE Joint Genome Institute"/>
            <person name="Lucas S."/>
            <person name="Han J."/>
            <person name="Lapidus A."/>
            <person name="Cheng J.-F."/>
            <person name="Goodwin L."/>
            <person name="Pitluck S."/>
            <person name="Peters L."/>
            <person name="Ovchinnikova G."/>
            <person name="Zhang X."/>
            <person name="Detter J.C."/>
            <person name="Han C."/>
            <person name="Tapia R."/>
            <person name="Land M."/>
            <person name="Hauser L."/>
            <person name="Kyrpides N."/>
            <person name="Ivanova N."/>
            <person name="Pagani I."/>
            <person name="Vogl K."/>
            <person name="Liu Z."/>
            <person name="Overmann J."/>
            <person name="Frigaard N.-U."/>
            <person name="Bryant D."/>
            <person name="Woyke T."/>
        </authorList>
    </citation>
    <scope>NUCLEOTIDE SEQUENCE [LARGE SCALE GENOMIC DNA]</scope>
    <source>
        <strain evidence="3 4">970</strain>
    </source>
</reference>
<dbReference type="eggNOG" id="COG3596">
    <property type="taxonomic scope" value="Bacteria"/>
</dbReference>
<keyword evidence="1" id="KW-1133">Transmembrane helix</keyword>
<gene>
    <name evidence="3" type="ORF">Thi970DRAFT_00004</name>
</gene>
<protein>
    <submittedName>
        <fullName evidence="3">Putative GTPase</fullName>
    </submittedName>
</protein>
<accession>H8YVD3</accession>
<dbReference type="InterPro" id="IPR027417">
    <property type="entry name" value="P-loop_NTPase"/>
</dbReference>
<keyword evidence="1" id="KW-0472">Membrane</keyword>
<dbReference type="InterPro" id="IPR006073">
    <property type="entry name" value="GTP-bd"/>
</dbReference>
<dbReference type="RefSeq" id="WP_009146496.1">
    <property type="nucleotide sequence ID" value="NZ_CP121471.1"/>
</dbReference>
<feature type="domain" description="G" evidence="2">
    <location>
        <begin position="281"/>
        <end position="368"/>
    </location>
</feature>
<dbReference type="EMBL" id="JH603163">
    <property type="protein sequence ID" value="EIC23873.1"/>
    <property type="molecule type" value="Genomic_DNA"/>
</dbReference>
<evidence type="ECO:0000256" key="1">
    <source>
        <dbReference type="SAM" id="Phobius"/>
    </source>
</evidence>
<dbReference type="SUPFAM" id="SSF52540">
    <property type="entry name" value="P-loop containing nucleoside triphosphate hydrolases"/>
    <property type="match status" value="1"/>
</dbReference>
<evidence type="ECO:0000313" key="3">
    <source>
        <dbReference type="EMBL" id="EIC23873.1"/>
    </source>
</evidence>
<feature type="transmembrane region" description="Helical" evidence="1">
    <location>
        <begin position="12"/>
        <end position="38"/>
    </location>
</feature>
<dbReference type="HOGENOM" id="CLU_028661_0_0_6"/>
<feature type="transmembrane region" description="Helical" evidence="1">
    <location>
        <begin position="44"/>
        <end position="65"/>
    </location>
</feature>
<organism evidence="3 4">
    <name type="scientific">Thiorhodovibrio frisius</name>
    <dbReference type="NCBI Taxonomy" id="631362"/>
    <lineage>
        <taxon>Bacteria</taxon>
        <taxon>Pseudomonadati</taxon>
        <taxon>Pseudomonadota</taxon>
        <taxon>Gammaproteobacteria</taxon>
        <taxon>Chromatiales</taxon>
        <taxon>Chromatiaceae</taxon>
        <taxon>Thiorhodovibrio</taxon>
    </lineage>
</organism>
<dbReference type="STRING" id="631362.Thi970DRAFT_00004"/>
<dbReference type="Pfam" id="PF01926">
    <property type="entry name" value="MMR_HSR1"/>
    <property type="match status" value="1"/>
</dbReference>
<dbReference type="PANTHER" id="PTHR42714:SF6">
    <property type="entry name" value="TRANSLATION INITIATION FACTOR IF-2"/>
    <property type="match status" value="1"/>
</dbReference>
<keyword evidence="4" id="KW-1185">Reference proteome</keyword>
<sequence>MKRFWNHIRFYWREWLLGFLMLAPFVLVLPTAGIAFLWQQGWFWYWPTSVVAFTLIPLVAIRAFWNPRAHGVSIAAADSDAAPAERQARNAMEVIIAGVTAEDVRTADSGLNLILRSVNAVATAFTPEGDALPEQGLAGLSKAALRFTLPEILLMNEELARKLRETLTRDLPMTRQVEVGWALDTYETGTSIAEPAMQLARAARWVNPLSAIQHELVGFALSNAINQLGAHAKAQVAAYLAREVGEAAIRLYSGHYRRRADELLATAPKSEAPRAPDPLTIVLSGQRNAGKSSLLNALLGVAQAPVGLTRPSEGFTAYRLAMPEIGDLILVDSPGLDQMPRESWLKQARQTDLILWVVAANRADRAADQRGLAKLRELTASDPRLRAIPLVLVATQADRLDPPLEWSPPYDPLTGTRPKEVAMRAALEAAARKLNIPIARSVTVAAPPDAPPWNLDGLWTVIIAALPAARQKQLERALSQDGWFKTVVDGFRTVPGVVRQVGTFITR</sequence>